<reference evidence="3" key="2">
    <citation type="submission" date="2020-05" db="UniProtKB">
        <authorList>
            <consortium name="EnsemblMetazoa"/>
        </authorList>
    </citation>
    <scope>IDENTIFICATION</scope>
    <source>
        <strain evidence="3">A-37</strain>
    </source>
</reference>
<feature type="compositionally biased region" description="Polar residues" evidence="2">
    <location>
        <begin position="324"/>
        <end position="337"/>
    </location>
</feature>
<feature type="compositionally biased region" description="Basic and acidic residues" evidence="2">
    <location>
        <begin position="55"/>
        <end position="84"/>
    </location>
</feature>
<evidence type="ECO:0000313" key="3">
    <source>
        <dbReference type="EnsemblMetazoa" id="ACUA018327-PA"/>
    </source>
</evidence>
<feature type="region of interest" description="Disordered" evidence="2">
    <location>
        <begin position="1"/>
        <end position="249"/>
    </location>
</feature>
<feature type="compositionally biased region" description="Polar residues" evidence="2">
    <location>
        <begin position="161"/>
        <end position="178"/>
    </location>
</feature>
<reference evidence="4" key="1">
    <citation type="submission" date="2013-09" db="EMBL/GenBank/DDBJ databases">
        <title>The Genome Sequence of Anopheles culicifacies species A.</title>
        <authorList>
            <consortium name="The Broad Institute Genomics Platform"/>
            <person name="Neafsey D.E."/>
            <person name="Besansky N."/>
            <person name="Howell P."/>
            <person name="Walton C."/>
            <person name="Young S.K."/>
            <person name="Zeng Q."/>
            <person name="Gargeya S."/>
            <person name="Fitzgerald M."/>
            <person name="Haas B."/>
            <person name="Abouelleil A."/>
            <person name="Allen A.W."/>
            <person name="Alvarado L."/>
            <person name="Arachchi H.M."/>
            <person name="Berlin A.M."/>
            <person name="Chapman S.B."/>
            <person name="Gainer-Dewar J."/>
            <person name="Goldberg J."/>
            <person name="Griggs A."/>
            <person name="Gujja S."/>
            <person name="Hansen M."/>
            <person name="Howarth C."/>
            <person name="Imamovic A."/>
            <person name="Ireland A."/>
            <person name="Larimer J."/>
            <person name="McCowan C."/>
            <person name="Murphy C."/>
            <person name="Pearson M."/>
            <person name="Poon T.W."/>
            <person name="Priest M."/>
            <person name="Roberts A."/>
            <person name="Saif S."/>
            <person name="Shea T."/>
            <person name="Sisk P."/>
            <person name="Sykes S."/>
            <person name="Wortman J."/>
            <person name="Nusbaum C."/>
            <person name="Birren B."/>
        </authorList>
    </citation>
    <scope>NUCLEOTIDE SEQUENCE [LARGE SCALE GENOMIC DNA]</scope>
    <source>
        <strain evidence="4">A-37</strain>
    </source>
</reference>
<keyword evidence="4" id="KW-1185">Reference proteome</keyword>
<feature type="compositionally biased region" description="Basic and acidic residues" evidence="2">
    <location>
        <begin position="477"/>
        <end position="487"/>
    </location>
</feature>
<feature type="compositionally biased region" description="Acidic residues" evidence="2">
    <location>
        <begin position="115"/>
        <end position="128"/>
    </location>
</feature>
<feature type="compositionally biased region" description="Pro residues" evidence="2">
    <location>
        <begin position="238"/>
        <end position="248"/>
    </location>
</feature>
<dbReference type="AlphaFoldDB" id="A0A182MHE6"/>
<feature type="compositionally biased region" description="Polar residues" evidence="2">
    <location>
        <begin position="200"/>
        <end position="211"/>
    </location>
</feature>
<accession>A0A182MHE6</accession>
<dbReference type="Proteomes" id="UP000075883">
    <property type="component" value="Unassembled WGS sequence"/>
</dbReference>
<keyword evidence="1" id="KW-0175">Coiled coil</keyword>
<evidence type="ECO:0000256" key="1">
    <source>
        <dbReference type="SAM" id="Coils"/>
    </source>
</evidence>
<feature type="compositionally biased region" description="Basic and acidic residues" evidence="2">
    <location>
        <begin position="35"/>
        <end position="45"/>
    </location>
</feature>
<protein>
    <submittedName>
        <fullName evidence="3">Uncharacterized protein</fullName>
    </submittedName>
</protein>
<proteinExistence type="predicted"/>
<feature type="region of interest" description="Disordered" evidence="2">
    <location>
        <begin position="457"/>
        <end position="502"/>
    </location>
</feature>
<feature type="coiled-coil region" evidence="1">
    <location>
        <begin position="273"/>
        <end position="300"/>
    </location>
</feature>
<dbReference type="VEuPathDB" id="VectorBase:ACUA018327"/>
<feature type="region of interest" description="Disordered" evidence="2">
    <location>
        <begin position="320"/>
        <end position="344"/>
    </location>
</feature>
<evidence type="ECO:0000313" key="4">
    <source>
        <dbReference type="Proteomes" id="UP000075883"/>
    </source>
</evidence>
<evidence type="ECO:0000256" key="2">
    <source>
        <dbReference type="SAM" id="MobiDB-lite"/>
    </source>
</evidence>
<organism evidence="3 4">
    <name type="scientific">Anopheles culicifacies</name>
    <dbReference type="NCBI Taxonomy" id="139723"/>
    <lineage>
        <taxon>Eukaryota</taxon>
        <taxon>Metazoa</taxon>
        <taxon>Ecdysozoa</taxon>
        <taxon>Arthropoda</taxon>
        <taxon>Hexapoda</taxon>
        <taxon>Insecta</taxon>
        <taxon>Pterygota</taxon>
        <taxon>Neoptera</taxon>
        <taxon>Endopterygota</taxon>
        <taxon>Diptera</taxon>
        <taxon>Nematocera</taxon>
        <taxon>Culicoidea</taxon>
        <taxon>Culicidae</taxon>
        <taxon>Anophelinae</taxon>
        <taxon>Anopheles</taxon>
        <taxon>culicifacies species complex</taxon>
    </lineage>
</organism>
<dbReference type="EnsemblMetazoa" id="ACUA018327-RA">
    <property type="protein sequence ID" value="ACUA018327-PA"/>
    <property type="gene ID" value="ACUA018327"/>
</dbReference>
<dbReference type="EMBL" id="AXCM01005039">
    <property type="status" value="NOT_ANNOTATED_CDS"/>
    <property type="molecule type" value="Genomic_DNA"/>
</dbReference>
<name>A0A182MHE6_9DIPT</name>
<sequence length="585" mass="63145">MAESKQTPLSEPEVPKREGGSVSPYVQPAASPADTAKHTTDKGQDRSSCSPTRELAGEEKNEAKLTLKQEVEITEHEITPKSEPDPTSPEKSVQATPEVTPATPRESAGLKQEIVEDEEEVTQNEEVETKEATSPVAMEIQPVVEHGVGNDGDDGNEKRTTSQPSRSVGVSETDNETGVSDPEVQAISAESLNRQEETKPSSPSAQPSPTENVHEKVMSKVELQNGGEEGSRQESLLLPPPPPPPPLPRVEKEVARTVGKVSIVAPILERPDSARLTADLQSCQRQLAEVRSKYDVTRKELHATKRKLKRMSVRLGNMTGGTGTAQSGAIVGNTSPHPLSVGTADEDRNRKWREPMIVAAMKIKTAMGIQAYKSLIKDGELLLPSLRTITRYLESLRKSGGGAAAAAAVLANAGAGAKVTAPIEVDDVPEEEDEDDEEEMEDVVAIRADGVLQRRLEHTGGKKKQTKANGGGGTGRTVDHNRNEQRRHPSYNSHQQQYRHHAPDVQLQDIKTEQDPVSFTGYRGVLGGSTQRLCSPVASGSEVSALLACLATKGHSTAVTSMFVPLPMAIRAMLNEKRPNLRLEN</sequence>